<dbReference type="InterPro" id="IPR016024">
    <property type="entry name" value="ARM-type_fold"/>
</dbReference>
<dbReference type="SMART" id="SM00567">
    <property type="entry name" value="EZ_HEAT"/>
    <property type="match status" value="5"/>
</dbReference>
<dbReference type="PROSITE" id="PS50077">
    <property type="entry name" value="HEAT_REPEAT"/>
    <property type="match status" value="1"/>
</dbReference>
<dbReference type="SUPFAM" id="SSF48371">
    <property type="entry name" value="ARM repeat"/>
    <property type="match status" value="1"/>
</dbReference>
<dbReference type="AlphaFoldDB" id="A0A382M5W3"/>
<dbReference type="Gene3D" id="1.25.10.10">
    <property type="entry name" value="Leucine-rich Repeat Variant"/>
    <property type="match status" value="2"/>
</dbReference>
<dbReference type="GO" id="GO:0035556">
    <property type="term" value="P:intracellular signal transduction"/>
    <property type="evidence" value="ECO:0007669"/>
    <property type="project" value="InterPro"/>
</dbReference>
<sequence>MMRIIGSSVQLVAAVVLALQLPLVLPASSQSRSAKFESQSANLTNAKSTVRIAAIRSLAQLDDEEIIAAVPLIAERLRDEDPKVRIVAARALGRLGELAREAVTDIGQALNDGQYAVTVIDGGVQFQSVAMSAAAALADLGPNAPAALKDLLHALKSNDARLRAAAAKAIGYMGGAASQANSALAAALLDPSAETRFEAALALGQIGPLPVPAVTALKNSLTDMGTFVEALSSGAEVVGSVRVAAAEALLNLDQRHLAVIKRHGGDIRQSEEEPELPWLAGRRLRLAVDETDIRDLIAVVLMANQMTVSFRRDIEGYLTFEFLGMPTQGAFNMLLHEYNLSYEWDERRRHVSIFPYKSVTFPSFLAVAAGLTETSK</sequence>
<proteinExistence type="predicted"/>
<dbReference type="InterPro" id="IPR001711">
    <property type="entry name" value="PLipase_C_Pinositol-sp_Y"/>
</dbReference>
<dbReference type="PROSITE" id="PS50008">
    <property type="entry name" value="PIPLC_Y_DOMAIN"/>
    <property type="match status" value="1"/>
</dbReference>
<evidence type="ECO:0000259" key="2">
    <source>
        <dbReference type="PROSITE" id="PS50008"/>
    </source>
</evidence>
<dbReference type="InterPro" id="IPR011989">
    <property type="entry name" value="ARM-like"/>
</dbReference>
<dbReference type="Pfam" id="PF13646">
    <property type="entry name" value="HEAT_2"/>
    <property type="match status" value="2"/>
</dbReference>
<feature type="domain" description="PI-PLC Y-box" evidence="2">
    <location>
        <begin position="218"/>
        <end position="284"/>
    </location>
</feature>
<accession>A0A382M5W3</accession>
<evidence type="ECO:0000256" key="1">
    <source>
        <dbReference type="ARBA" id="ARBA00045876"/>
    </source>
</evidence>
<dbReference type="GO" id="GO:0006629">
    <property type="term" value="P:lipid metabolic process"/>
    <property type="evidence" value="ECO:0007669"/>
    <property type="project" value="InterPro"/>
</dbReference>
<dbReference type="GO" id="GO:0016491">
    <property type="term" value="F:oxidoreductase activity"/>
    <property type="evidence" value="ECO:0007669"/>
    <property type="project" value="TreeGrafter"/>
</dbReference>
<feature type="non-terminal residue" evidence="3">
    <location>
        <position position="376"/>
    </location>
</feature>
<dbReference type="PANTHER" id="PTHR12697:SF5">
    <property type="entry name" value="DEOXYHYPUSINE HYDROXYLASE"/>
    <property type="match status" value="1"/>
</dbReference>
<dbReference type="PANTHER" id="PTHR12697">
    <property type="entry name" value="PBS LYASE HEAT-LIKE PROTEIN"/>
    <property type="match status" value="1"/>
</dbReference>
<dbReference type="InterPro" id="IPR021133">
    <property type="entry name" value="HEAT_type_2"/>
</dbReference>
<reference evidence="3" key="1">
    <citation type="submission" date="2018-05" db="EMBL/GenBank/DDBJ databases">
        <authorList>
            <person name="Lanie J.A."/>
            <person name="Ng W.-L."/>
            <person name="Kazmierczak K.M."/>
            <person name="Andrzejewski T.M."/>
            <person name="Davidsen T.M."/>
            <person name="Wayne K.J."/>
            <person name="Tettelin H."/>
            <person name="Glass J.I."/>
            <person name="Rusch D."/>
            <person name="Podicherti R."/>
            <person name="Tsui H.-C.T."/>
            <person name="Winkler M.E."/>
        </authorList>
    </citation>
    <scope>NUCLEOTIDE SEQUENCE</scope>
</reference>
<dbReference type="GO" id="GO:0004435">
    <property type="term" value="F:phosphatidylinositol-4,5-bisphosphate phospholipase C activity"/>
    <property type="evidence" value="ECO:0007669"/>
    <property type="project" value="InterPro"/>
</dbReference>
<dbReference type="InterPro" id="IPR004155">
    <property type="entry name" value="PBS_lyase_HEAT"/>
</dbReference>
<comment type="function">
    <text evidence="1">Catalyzes the hydroxylation of the N(6)-(4-aminobutyl)-L-lysine intermediate produced by deoxyhypusine synthase/DHPS on a critical lysine of the eukaryotic translation initiation factor 5A/eIF-5A. This is the second step of the post-translational modification of that lysine into an unusual amino acid residue named hypusine. Hypusination is unique to mature eIF-5A factor and is essential for its function.</text>
</comment>
<gene>
    <name evidence="3" type="ORF">METZ01_LOCUS297268</name>
</gene>
<evidence type="ECO:0000313" key="3">
    <source>
        <dbReference type="EMBL" id="SVC44414.1"/>
    </source>
</evidence>
<organism evidence="3">
    <name type="scientific">marine metagenome</name>
    <dbReference type="NCBI Taxonomy" id="408172"/>
    <lineage>
        <taxon>unclassified sequences</taxon>
        <taxon>metagenomes</taxon>
        <taxon>ecological metagenomes</taxon>
    </lineage>
</organism>
<dbReference type="EMBL" id="UINC01091555">
    <property type="protein sequence ID" value="SVC44414.1"/>
    <property type="molecule type" value="Genomic_DNA"/>
</dbReference>
<protein>
    <recommendedName>
        <fullName evidence="2">PI-PLC Y-box domain-containing protein</fullName>
    </recommendedName>
</protein>
<name>A0A382M5W3_9ZZZZ</name>